<feature type="active site" evidence="9">
    <location>
        <position position="169"/>
    </location>
</feature>
<dbReference type="Pfam" id="PF01549">
    <property type="entry name" value="ShK"/>
    <property type="match status" value="2"/>
</dbReference>
<name>A0A7E4ZR50_PANRE</name>
<dbReference type="CDD" id="cd04280">
    <property type="entry name" value="ZnMc_astacin_like"/>
    <property type="match status" value="1"/>
</dbReference>
<feature type="binding site" evidence="9">
    <location>
        <position position="172"/>
    </location>
    <ligand>
        <name>Zn(2+)</name>
        <dbReference type="ChEBI" id="CHEBI:29105"/>
        <note>catalytic</note>
    </ligand>
</feature>
<dbReference type="InterPro" id="IPR024079">
    <property type="entry name" value="MetalloPept_cat_dom_sf"/>
</dbReference>
<keyword evidence="10" id="KW-0732">Signal</keyword>
<keyword evidence="6 9" id="KW-0482">Metalloprotease</keyword>
<keyword evidence="7" id="KW-0865">Zymogen</keyword>
<dbReference type="PROSITE" id="PS51864">
    <property type="entry name" value="ASTACIN"/>
    <property type="match status" value="1"/>
</dbReference>
<evidence type="ECO:0000313" key="13">
    <source>
        <dbReference type="WBParaSite" id="Pan_g12171.t1"/>
    </source>
</evidence>
<dbReference type="InterPro" id="IPR034035">
    <property type="entry name" value="Astacin-like_dom"/>
</dbReference>
<keyword evidence="8" id="KW-1015">Disulfide bond</keyword>
<reference evidence="12" key="1">
    <citation type="journal article" date="2013" name="Genetics">
        <title>The draft genome and transcriptome of Panagrellus redivivus are shaped by the harsh demands of a free-living lifestyle.</title>
        <authorList>
            <person name="Srinivasan J."/>
            <person name="Dillman A.R."/>
            <person name="Macchietto M.G."/>
            <person name="Heikkinen L."/>
            <person name="Lakso M."/>
            <person name="Fracchia K.M."/>
            <person name="Antoshechkin I."/>
            <person name="Mortazavi A."/>
            <person name="Wong G."/>
            <person name="Sternberg P.W."/>
        </authorList>
    </citation>
    <scope>NUCLEOTIDE SEQUENCE [LARGE SCALE GENOMIC DNA]</scope>
    <source>
        <strain evidence="12">MT8872</strain>
    </source>
</reference>
<keyword evidence="12" id="KW-1185">Reference proteome</keyword>
<evidence type="ECO:0000256" key="9">
    <source>
        <dbReference type="PROSITE-ProRule" id="PRU01211"/>
    </source>
</evidence>
<reference evidence="13" key="2">
    <citation type="submission" date="2020-10" db="UniProtKB">
        <authorList>
            <consortium name="WormBaseParasite"/>
        </authorList>
    </citation>
    <scope>IDENTIFICATION</scope>
</reference>
<organism evidence="12 13">
    <name type="scientific">Panagrellus redivivus</name>
    <name type="common">Microworm</name>
    <dbReference type="NCBI Taxonomy" id="6233"/>
    <lineage>
        <taxon>Eukaryota</taxon>
        <taxon>Metazoa</taxon>
        <taxon>Ecdysozoa</taxon>
        <taxon>Nematoda</taxon>
        <taxon>Chromadorea</taxon>
        <taxon>Rhabditida</taxon>
        <taxon>Tylenchina</taxon>
        <taxon>Panagrolaimomorpha</taxon>
        <taxon>Panagrolaimoidea</taxon>
        <taxon>Panagrolaimidae</taxon>
        <taxon>Panagrellus</taxon>
    </lineage>
</organism>
<dbReference type="InterPro" id="IPR003582">
    <property type="entry name" value="ShKT_dom"/>
</dbReference>
<dbReference type="SMART" id="SM00235">
    <property type="entry name" value="ZnMc"/>
    <property type="match status" value="1"/>
</dbReference>
<dbReference type="GO" id="GO:0008270">
    <property type="term" value="F:zinc ion binding"/>
    <property type="evidence" value="ECO:0007669"/>
    <property type="project" value="UniProtKB-UniRule"/>
</dbReference>
<dbReference type="Pfam" id="PF01400">
    <property type="entry name" value="Astacin"/>
    <property type="match status" value="1"/>
</dbReference>
<keyword evidence="3 9" id="KW-0479">Metal-binding</keyword>
<dbReference type="SUPFAM" id="SSF55486">
    <property type="entry name" value="Metalloproteases ('zincins'), catalytic domain"/>
    <property type="match status" value="1"/>
</dbReference>
<feature type="signal peptide" evidence="10">
    <location>
        <begin position="1"/>
        <end position="28"/>
    </location>
</feature>
<dbReference type="PANTHER" id="PTHR10127:SF780">
    <property type="entry name" value="METALLOENDOPEPTIDASE"/>
    <property type="match status" value="1"/>
</dbReference>
<evidence type="ECO:0000256" key="1">
    <source>
        <dbReference type="ARBA" id="ARBA00002657"/>
    </source>
</evidence>
<accession>A0A7E4ZR50</accession>
<dbReference type="SMART" id="SM00254">
    <property type="entry name" value="ShKT"/>
    <property type="match status" value="2"/>
</dbReference>
<dbReference type="EC" id="3.4.24.-" evidence="10"/>
<evidence type="ECO:0000256" key="4">
    <source>
        <dbReference type="ARBA" id="ARBA00022801"/>
    </source>
</evidence>
<dbReference type="WBParaSite" id="Pan_g12171.t1">
    <property type="protein sequence ID" value="Pan_g12171.t1"/>
    <property type="gene ID" value="Pan_g12171"/>
</dbReference>
<evidence type="ECO:0000256" key="6">
    <source>
        <dbReference type="ARBA" id="ARBA00023049"/>
    </source>
</evidence>
<proteinExistence type="predicted"/>
<feature type="binding site" evidence="9">
    <location>
        <position position="178"/>
    </location>
    <ligand>
        <name>Zn(2+)</name>
        <dbReference type="ChEBI" id="CHEBI:29105"/>
        <note>catalytic</note>
    </ligand>
</feature>
<dbReference type="PANTHER" id="PTHR10127">
    <property type="entry name" value="DISCOIDIN, CUB, EGF, LAMININ , AND ZINC METALLOPROTEASE DOMAIN CONTAINING"/>
    <property type="match status" value="1"/>
</dbReference>
<feature type="binding site" evidence="9">
    <location>
        <position position="168"/>
    </location>
    <ligand>
        <name>Zn(2+)</name>
        <dbReference type="ChEBI" id="CHEBI:29105"/>
        <note>catalytic</note>
    </ligand>
</feature>
<comment type="caution">
    <text evidence="9">Lacks conserved residue(s) required for the propagation of feature annotation.</text>
</comment>
<comment type="cofactor">
    <cofactor evidence="9 10">
        <name>Zn(2+)</name>
        <dbReference type="ChEBI" id="CHEBI:29105"/>
    </cofactor>
    <text evidence="9 10">Binds 1 zinc ion per subunit.</text>
</comment>
<dbReference type="Gene3D" id="3.40.390.10">
    <property type="entry name" value="Collagenase (Catalytic Domain)"/>
    <property type="match status" value="1"/>
</dbReference>
<evidence type="ECO:0000313" key="12">
    <source>
        <dbReference type="Proteomes" id="UP000492821"/>
    </source>
</evidence>
<evidence type="ECO:0000256" key="5">
    <source>
        <dbReference type="ARBA" id="ARBA00022833"/>
    </source>
</evidence>
<dbReference type="PRINTS" id="PR00480">
    <property type="entry name" value="ASTACIN"/>
</dbReference>
<dbReference type="Proteomes" id="UP000492821">
    <property type="component" value="Unassembled WGS sequence"/>
</dbReference>
<feature type="domain" description="Peptidase M12A" evidence="11">
    <location>
        <begin position="71"/>
        <end position="273"/>
    </location>
</feature>
<dbReference type="GO" id="GO:0004222">
    <property type="term" value="F:metalloendopeptidase activity"/>
    <property type="evidence" value="ECO:0007669"/>
    <property type="project" value="UniProtKB-UniRule"/>
</dbReference>
<evidence type="ECO:0000256" key="2">
    <source>
        <dbReference type="ARBA" id="ARBA00022670"/>
    </source>
</evidence>
<dbReference type="InterPro" id="IPR006026">
    <property type="entry name" value="Peptidase_Metallo"/>
</dbReference>
<evidence type="ECO:0000256" key="3">
    <source>
        <dbReference type="ARBA" id="ARBA00022723"/>
    </source>
</evidence>
<sequence>MKSLNLDLMVSIQLILAFLLNIALLVESESVHPSLLEYNTKVWAEIQSEEAYFDALTDDDIRDDRIAFNDGGLADDPAYPWPGAVVPYHIEHGKFNDLFMAEFENALNEFHSKTCVRFRPKRKTDRYFVKIIRSDGCWSYVGMQTDLADIGQEVSLGDECWRKGIIIHELNHVLGFFHEHSRFDRDSYITLNEPNIMKNRIHQFDKRPREPVDAIGAYDFYSIMHYELNAFAVDKKLPTIVPKLSNVRLDEMGQRRSLSEGDLKKIRSFYNCSKGSKSKDKGTVNPYKQDTFSKGKIPMSLGKHIVEDIEYTQETTTIPNMAFKSWKNNGYNANVHKFVPFRSIEDFRIRTGLYCNFFWSEMNRIISGLKNPPAWMKLKFLETNDRDFEAAMMDLTAKEAVQNKKNPFDANFKTYPNQNDMEFVQRPVEQRQLHPIKCLSAAEANCMDRMDNCAQLALLGNCGRQPGVMLRMCRRSCCNCDDKKCFDTTDKLKFNTLCAARGTKATVTKYGNPDAIGACEAAATRQNALDFCPKTCGICS</sequence>
<dbReference type="AlphaFoldDB" id="A0A7E4ZR50"/>
<evidence type="ECO:0000256" key="8">
    <source>
        <dbReference type="ARBA" id="ARBA00023157"/>
    </source>
</evidence>
<dbReference type="GO" id="GO:0006508">
    <property type="term" value="P:proteolysis"/>
    <property type="evidence" value="ECO:0007669"/>
    <property type="project" value="UniProtKB-KW"/>
</dbReference>
<dbReference type="InterPro" id="IPR001506">
    <property type="entry name" value="Peptidase_M12A"/>
</dbReference>
<protein>
    <recommendedName>
        <fullName evidence="10">Metalloendopeptidase</fullName>
        <ecNumber evidence="10">3.4.24.-</ecNumber>
    </recommendedName>
</protein>
<comment type="function">
    <text evidence="1">Metalloprotease.</text>
</comment>
<evidence type="ECO:0000259" key="11">
    <source>
        <dbReference type="PROSITE" id="PS51864"/>
    </source>
</evidence>
<keyword evidence="4 9" id="KW-0378">Hydrolase</keyword>
<feature type="chain" id="PRO_5029034392" description="Metalloendopeptidase" evidence="10">
    <location>
        <begin position="29"/>
        <end position="540"/>
    </location>
</feature>
<evidence type="ECO:0000256" key="7">
    <source>
        <dbReference type="ARBA" id="ARBA00023145"/>
    </source>
</evidence>
<keyword evidence="2 9" id="KW-0645">Protease</keyword>
<keyword evidence="5 9" id="KW-0862">Zinc</keyword>
<evidence type="ECO:0000256" key="10">
    <source>
        <dbReference type="RuleBase" id="RU361183"/>
    </source>
</evidence>